<gene>
    <name evidence="1" type="ORF">LX64_00921</name>
</gene>
<reference evidence="1 2" key="1">
    <citation type="submission" date="2018-06" db="EMBL/GenBank/DDBJ databases">
        <title>Genomic Encyclopedia of Archaeal and Bacterial Type Strains, Phase II (KMG-II): from individual species to whole genera.</title>
        <authorList>
            <person name="Goeker M."/>
        </authorList>
    </citation>
    <scope>NUCLEOTIDE SEQUENCE [LARGE SCALE GENOMIC DNA]</scope>
    <source>
        <strain evidence="1 2">DSM 23857</strain>
    </source>
</reference>
<organism evidence="1 2">
    <name type="scientific">Chitinophaga skermanii</name>
    <dbReference type="NCBI Taxonomy" id="331697"/>
    <lineage>
        <taxon>Bacteria</taxon>
        <taxon>Pseudomonadati</taxon>
        <taxon>Bacteroidota</taxon>
        <taxon>Chitinophagia</taxon>
        <taxon>Chitinophagales</taxon>
        <taxon>Chitinophagaceae</taxon>
        <taxon>Chitinophaga</taxon>
    </lineage>
</organism>
<evidence type="ECO:0000313" key="2">
    <source>
        <dbReference type="Proteomes" id="UP000249547"/>
    </source>
</evidence>
<proteinExistence type="predicted"/>
<evidence type="ECO:0000313" key="1">
    <source>
        <dbReference type="EMBL" id="RAJ08274.1"/>
    </source>
</evidence>
<dbReference type="AlphaFoldDB" id="A0A327QX23"/>
<dbReference type="Proteomes" id="UP000249547">
    <property type="component" value="Unassembled WGS sequence"/>
</dbReference>
<name>A0A327QX23_9BACT</name>
<sequence length="157" mass="18362">MLNVVTHSILTFPTIHPFHVAFSTNNPIFATVKKAILHILFFILIGEATNFLQFAKLPKLYEHFQDHTRRDASITFMDFLGMHYWGNDLDDNDDDKDMQLPFKSPHITVVSFLFVPHLQKETIQNPRVGIVERDYPLERQQFYFNPAADCLFRPPRA</sequence>
<comment type="caution">
    <text evidence="1">The sequence shown here is derived from an EMBL/GenBank/DDBJ whole genome shotgun (WGS) entry which is preliminary data.</text>
</comment>
<dbReference type="EMBL" id="QLLL01000002">
    <property type="protein sequence ID" value="RAJ08274.1"/>
    <property type="molecule type" value="Genomic_DNA"/>
</dbReference>
<keyword evidence="2" id="KW-1185">Reference proteome</keyword>
<accession>A0A327QX23</accession>
<protein>
    <submittedName>
        <fullName evidence="1">Uncharacterized protein</fullName>
    </submittedName>
</protein>